<feature type="transmembrane region" description="Helical" evidence="10">
    <location>
        <begin position="203"/>
        <end position="224"/>
    </location>
</feature>
<dbReference type="InterPro" id="IPR017871">
    <property type="entry name" value="ABC_transporter-like_CS"/>
</dbReference>
<feature type="transmembrane region" description="Helical" evidence="10">
    <location>
        <begin position="273"/>
        <end position="292"/>
    </location>
</feature>
<accession>A0A926HSU2</accession>
<keyword evidence="5" id="KW-0547">Nucleotide-binding</keyword>
<gene>
    <name evidence="13" type="ORF">H8693_07695</name>
</gene>
<dbReference type="InterPro" id="IPR011527">
    <property type="entry name" value="ABC1_TM_dom"/>
</dbReference>
<dbReference type="Pfam" id="PF00664">
    <property type="entry name" value="ABC_membrane"/>
    <property type="match status" value="1"/>
</dbReference>
<dbReference type="InterPro" id="IPR027417">
    <property type="entry name" value="P-loop_NTPase"/>
</dbReference>
<keyword evidence="6" id="KW-0788">Thiol protease</keyword>
<evidence type="ECO:0000256" key="1">
    <source>
        <dbReference type="ARBA" id="ARBA00004651"/>
    </source>
</evidence>
<evidence type="ECO:0000256" key="4">
    <source>
        <dbReference type="ARBA" id="ARBA00022692"/>
    </source>
</evidence>
<dbReference type="InterPro" id="IPR003593">
    <property type="entry name" value="AAA+_ATPase"/>
</dbReference>
<dbReference type="PROSITE" id="PS50929">
    <property type="entry name" value="ABC_TM1F"/>
    <property type="match status" value="1"/>
</dbReference>
<dbReference type="NCBIfam" id="TIGR03797">
    <property type="entry name" value="NHLM_micro_ABC2"/>
    <property type="match status" value="1"/>
</dbReference>
<dbReference type="InterPro" id="IPR039421">
    <property type="entry name" value="Type_1_exporter"/>
</dbReference>
<keyword evidence="4 10" id="KW-0812">Transmembrane</keyword>
<dbReference type="FunFam" id="3.40.50.300:FF:000299">
    <property type="entry name" value="ABC transporter ATP-binding protein/permease"/>
    <property type="match status" value="1"/>
</dbReference>
<feature type="domain" description="ABC transmembrane type-1" evidence="12">
    <location>
        <begin position="164"/>
        <end position="441"/>
    </location>
</feature>
<dbReference type="InterPro" id="IPR036640">
    <property type="entry name" value="ABC1_TM_sf"/>
</dbReference>
<dbReference type="Gene3D" id="3.40.50.300">
    <property type="entry name" value="P-loop containing nucleotide triphosphate hydrolases"/>
    <property type="match status" value="1"/>
</dbReference>
<keyword evidence="3" id="KW-1003">Cell membrane</keyword>
<dbReference type="GO" id="GO:0140359">
    <property type="term" value="F:ABC-type transporter activity"/>
    <property type="evidence" value="ECO:0007669"/>
    <property type="project" value="InterPro"/>
</dbReference>
<keyword evidence="6" id="KW-0645">Protease</keyword>
<dbReference type="GO" id="GO:0008234">
    <property type="term" value="F:cysteine-type peptidase activity"/>
    <property type="evidence" value="ECO:0007669"/>
    <property type="project" value="UniProtKB-KW"/>
</dbReference>
<dbReference type="Gene3D" id="1.20.1560.10">
    <property type="entry name" value="ABC transporter type 1, transmembrane domain"/>
    <property type="match status" value="1"/>
</dbReference>
<dbReference type="InterPro" id="IPR022515">
    <property type="entry name" value="NHPM_micro_ABC2"/>
</dbReference>
<feature type="transmembrane region" description="Helical" evidence="10">
    <location>
        <begin position="298"/>
        <end position="323"/>
    </location>
</feature>
<keyword evidence="8 10" id="KW-1133">Transmembrane helix</keyword>
<keyword evidence="7" id="KW-0067">ATP-binding</keyword>
<keyword evidence="2" id="KW-0813">Transport</keyword>
<dbReference type="PANTHER" id="PTHR24221:SF654">
    <property type="entry name" value="ATP-BINDING CASSETTE SUB-FAMILY B MEMBER 6"/>
    <property type="match status" value="1"/>
</dbReference>
<evidence type="ECO:0000259" key="11">
    <source>
        <dbReference type="PROSITE" id="PS50893"/>
    </source>
</evidence>
<dbReference type="Pfam" id="PF00005">
    <property type="entry name" value="ABC_tran"/>
    <property type="match status" value="1"/>
</dbReference>
<dbReference type="SUPFAM" id="SSF90123">
    <property type="entry name" value="ABC transporter transmembrane region"/>
    <property type="match status" value="1"/>
</dbReference>
<evidence type="ECO:0000313" key="14">
    <source>
        <dbReference type="Proteomes" id="UP000617951"/>
    </source>
</evidence>
<reference evidence="13" key="1">
    <citation type="submission" date="2020-08" db="EMBL/GenBank/DDBJ databases">
        <title>Genome public.</title>
        <authorList>
            <person name="Liu C."/>
            <person name="Sun Q."/>
        </authorList>
    </citation>
    <scope>NUCLEOTIDE SEQUENCE</scope>
    <source>
        <strain evidence="13">NSJ-63</strain>
    </source>
</reference>
<dbReference type="GO" id="GO:0005524">
    <property type="term" value="F:ATP binding"/>
    <property type="evidence" value="ECO:0007669"/>
    <property type="project" value="UniProtKB-KW"/>
</dbReference>
<comment type="caution">
    <text evidence="13">The sequence shown here is derived from an EMBL/GenBank/DDBJ whole genome shotgun (WGS) entry which is preliminary data.</text>
</comment>
<evidence type="ECO:0000313" key="13">
    <source>
        <dbReference type="EMBL" id="MBC8538817.1"/>
    </source>
</evidence>
<feature type="transmembrane region" description="Helical" evidence="10">
    <location>
        <begin position="415"/>
        <end position="437"/>
    </location>
</feature>
<evidence type="ECO:0000256" key="9">
    <source>
        <dbReference type="ARBA" id="ARBA00023136"/>
    </source>
</evidence>
<name>A0A926HSU2_9FIRM</name>
<dbReference type="PANTHER" id="PTHR24221">
    <property type="entry name" value="ATP-BINDING CASSETTE SUB-FAMILY B"/>
    <property type="match status" value="1"/>
</dbReference>
<dbReference type="GO" id="GO:0016887">
    <property type="term" value="F:ATP hydrolysis activity"/>
    <property type="evidence" value="ECO:0007669"/>
    <property type="project" value="InterPro"/>
</dbReference>
<comment type="subcellular location">
    <subcellularLocation>
        <location evidence="1">Cell membrane</location>
        <topology evidence="1">Multi-pass membrane protein</topology>
    </subcellularLocation>
</comment>
<evidence type="ECO:0000256" key="5">
    <source>
        <dbReference type="ARBA" id="ARBA00022741"/>
    </source>
</evidence>
<evidence type="ECO:0000256" key="2">
    <source>
        <dbReference type="ARBA" id="ARBA00022448"/>
    </source>
</evidence>
<dbReference type="SUPFAM" id="SSF52540">
    <property type="entry name" value="P-loop containing nucleoside triphosphate hydrolases"/>
    <property type="match status" value="1"/>
</dbReference>
<dbReference type="GO" id="GO:0005886">
    <property type="term" value="C:plasma membrane"/>
    <property type="evidence" value="ECO:0007669"/>
    <property type="project" value="UniProtKB-SubCell"/>
</dbReference>
<feature type="transmembrane region" description="Helical" evidence="10">
    <location>
        <begin position="381"/>
        <end position="403"/>
    </location>
</feature>
<keyword evidence="6" id="KW-0378">Hydrolase</keyword>
<protein>
    <submittedName>
        <fullName evidence="13">NHLP bacteriocin export ABC transporter permease/ATPase subunit</fullName>
    </submittedName>
</protein>
<sequence>MPGALSQLLSIFDRGGRHTRRPRYAPQGEREIDQALLDILWFWKIEAAPAPEEISEENLRMEHILRPTGVMRRRVELSGAWWKDASGPFLGRLLDGTPVALLPDFMGYSYRDPASGERIKIREKTAENLRADAYCFYQALPARPLKLLDLILFMKKSISLADILLVVLGAAAVSLLGMVLPLINKLIFDSIIPGGLKGDILPAAGLLLGATVASLLFSIIRSLCLTRLSDKLETAAQSAAMARIYSLPASFFKEYSAGDLAQRVGSISTIVRILSDAVLTTGLSTLFSFVYISQMAAYAPALVGPGLLIIGATLAFIIVSTLLQTRQMKKRIRISGKLNGMVFSLFGGISKIKLAGAERRAFAQWAGLYAQEGKISYNPPLFLKWNTAISGALTLGGTILLYFTAGTSRVSVSDYMAFSAAYSMVSAALLSLSGVVAQISDLKSLEENVRPIFAAQPEVSEGRKQAVALKGEVEISGVSFRYGENLPYVLKNFSLHVAPGEYVGIVGRSGCGKSTLMRLLIGFETPETGAVYYDGEDLKDFDLRSMRQKIGVDLQNGKLFSGDIFSNITITAPWSTMDDAWEAARLAGIAEDIEAMPMGMMTMVSEGSGGISGGQKQRILIARALVGKPQVLLFDEATSALDNIVQNQVAENIAALGCTRIAIAHRLSTVRQCDRIVMMDNGGIAEEGTYEQLMEKKGLFYDFAIRQI</sequence>
<evidence type="ECO:0000256" key="6">
    <source>
        <dbReference type="ARBA" id="ARBA00022807"/>
    </source>
</evidence>
<keyword evidence="9 10" id="KW-0472">Membrane</keyword>
<evidence type="ECO:0000256" key="8">
    <source>
        <dbReference type="ARBA" id="ARBA00022989"/>
    </source>
</evidence>
<dbReference type="PROSITE" id="PS50893">
    <property type="entry name" value="ABC_TRANSPORTER_2"/>
    <property type="match status" value="1"/>
</dbReference>
<dbReference type="PROSITE" id="PS00211">
    <property type="entry name" value="ABC_TRANSPORTER_1"/>
    <property type="match status" value="1"/>
</dbReference>
<dbReference type="GO" id="GO:0034040">
    <property type="term" value="F:ATPase-coupled lipid transmembrane transporter activity"/>
    <property type="evidence" value="ECO:0007669"/>
    <property type="project" value="TreeGrafter"/>
</dbReference>
<dbReference type="InterPro" id="IPR003439">
    <property type="entry name" value="ABC_transporter-like_ATP-bd"/>
</dbReference>
<dbReference type="AlphaFoldDB" id="A0A926HSU2"/>
<feature type="domain" description="ABC transporter" evidence="11">
    <location>
        <begin position="473"/>
        <end position="706"/>
    </location>
</feature>
<keyword evidence="14" id="KW-1185">Reference proteome</keyword>
<evidence type="ECO:0000256" key="3">
    <source>
        <dbReference type="ARBA" id="ARBA00022475"/>
    </source>
</evidence>
<evidence type="ECO:0000256" key="10">
    <source>
        <dbReference type="SAM" id="Phobius"/>
    </source>
</evidence>
<feature type="transmembrane region" description="Helical" evidence="10">
    <location>
        <begin position="163"/>
        <end position="183"/>
    </location>
</feature>
<proteinExistence type="predicted"/>
<dbReference type="EMBL" id="JACRSS010000003">
    <property type="protein sequence ID" value="MBC8538817.1"/>
    <property type="molecule type" value="Genomic_DNA"/>
</dbReference>
<dbReference type="Proteomes" id="UP000617951">
    <property type="component" value="Unassembled WGS sequence"/>
</dbReference>
<evidence type="ECO:0000259" key="12">
    <source>
        <dbReference type="PROSITE" id="PS50929"/>
    </source>
</evidence>
<evidence type="ECO:0000256" key="7">
    <source>
        <dbReference type="ARBA" id="ARBA00022840"/>
    </source>
</evidence>
<organism evidence="13 14">
    <name type="scientific">Guopingia tenuis</name>
    <dbReference type="NCBI Taxonomy" id="2763656"/>
    <lineage>
        <taxon>Bacteria</taxon>
        <taxon>Bacillati</taxon>
        <taxon>Bacillota</taxon>
        <taxon>Clostridia</taxon>
        <taxon>Christensenellales</taxon>
        <taxon>Christensenellaceae</taxon>
        <taxon>Guopingia</taxon>
    </lineage>
</organism>
<dbReference type="SMART" id="SM00382">
    <property type="entry name" value="AAA"/>
    <property type="match status" value="1"/>
</dbReference>